<dbReference type="Proteomes" id="UP000067444">
    <property type="component" value="Chromosome"/>
</dbReference>
<evidence type="ECO:0000313" key="2">
    <source>
        <dbReference type="Proteomes" id="UP000067444"/>
    </source>
</evidence>
<keyword evidence="2" id="KW-1185">Reference proteome</keyword>
<organism evidence="1 2">
    <name type="scientific">Octadecabacter temperatus</name>
    <dbReference type="NCBI Taxonomy" id="1458307"/>
    <lineage>
        <taxon>Bacteria</taxon>
        <taxon>Pseudomonadati</taxon>
        <taxon>Pseudomonadota</taxon>
        <taxon>Alphaproteobacteria</taxon>
        <taxon>Rhodobacterales</taxon>
        <taxon>Roseobacteraceae</taxon>
        <taxon>Octadecabacter</taxon>
    </lineage>
</organism>
<evidence type="ECO:0000313" key="1">
    <source>
        <dbReference type="EMBL" id="AKS47505.1"/>
    </source>
</evidence>
<keyword evidence="1" id="KW-0378">Hydrolase</keyword>
<accession>A0A0K0Y9B2</accession>
<dbReference type="Pfam" id="PF05013">
    <property type="entry name" value="FGase"/>
    <property type="match status" value="1"/>
</dbReference>
<dbReference type="OrthoDB" id="9802050at2"/>
<reference evidence="1 2" key="1">
    <citation type="journal article" date="2015" name="Genome Announc.">
        <title>Closed Genome Sequence of Octadecabacter temperatus SB1, the First Mesophilic Species of the Genus Octadecabacter.</title>
        <authorList>
            <person name="Voget S."/>
            <person name="Billerbeck S."/>
            <person name="Simon M."/>
            <person name="Daniel R."/>
        </authorList>
    </citation>
    <scope>NUCLEOTIDE SEQUENCE [LARGE SCALE GENOMIC DNA]</scope>
    <source>
        <strain evidence="1 2">SB1</strain>
    </source>
</reference>
<dbReference type="EMBL" id="CP012160">
    <property type="protein sequence ID" value="AKS47505.1"/>
    <property type="molecule type" value="Genomic_DNA"/>
</dbReference>
<dbReference type="SUPFAM" id="SSF53187">
    <property type="entry name" value="Zn-dependent exopeptidases"/>
    <property type="match status" value="1"/>
</dbReference>
<proteinExistence type="predicted"/>
<dbReference type="RefSeq" id="WP_049835694.1">
    <property type="nucleotide sequence ID" value="NZ_CP012160.1"/>
</dbReference>
<gene>
    <name evidence="1" type="ORF">OSB_29880</name>
</gene>
<name>A0A0K0Y9B2_9RHOB</name>
<dbReference type="GO" id="GO:0016787">
    <property type="term" value="F:hydrolase activity"/>
    <property type="evidence" value="ECO:0007669"/>
    <property type="project" value="UniProtKB-KW"/>
</dbReference>
<dbReference type="Gene3D" id="3.40.630.40">
    <property type="entry name" value="Zn-dependent exopeptidases"/>
    <property type="match status" value="1"/>
</dbReference>
<dbReference type="PATRIC" id="fig|1458307.3.peg.3015"/>
<protein>
    <submittedName>
        <fullName evidence="1">N-formylglutamate amidohydrolase</fullName>
    </submittedName>
</protein>
<dbReference type="AlphaFoldDB" id="A0A0K0Y9B2"/>
<sequence length="291" mass="31770">MTDVANNPSYLLRRPETRATSVVFASPHSGRKYPASFLNKIELNELEVRSSEDAFVDDLFGAAVEYGAPLLLAQSPRSFLDLNRGPDELDPAVIDGVRRVAHNPRIVSGLGVIPRVVANGRAIYRGKLTLTEAHTRISTVWRPYHDTLQMLMDEAHSTFGEAILIDCHSMPNEALENVGPPGAARPDIVLGDRFGASAASSVVEHVEAAFASAGFRVARNMPFAGAYMCQHYGRPSRRHHAVQVEINRSLYMDEAAIKPNANFKAFKAALDGVIAEVADIGRKDNLRIAAE</sequence>
<dbReference type="STRING" id="1458307.OSB_29880"/>
<dbReference type="KEGG" id="otm:OSB_29880"/>
<dbReference type="InterPro" id="IPR007709">
    <property type="entry name" value="N-FG_amidohydro"/>
</dbReference>